<feature type="chain" id="PRO_5022857211" evidence="1">
    <location>
        <begin position="19"/>
        <end position="218"/>
    </location>
</feature>
<comment type="caution">
    <text evidence="3">The sequence shown here is derived from an EMBL/GenBank/DDBJ whole genome shotgun (WGS) entry which is preliminary data.</text>
</comment>
<gene>
    <name evidence="3" type="ORF">FRX97_04380</name>
</gene>
<keyword evidence="1" id="KW-0732">Signal</keyword>
<feature type="signal peptide" evidence="1">
    <location>
        <begin position="1"/>
        <end position="18"/>
    </location>
</feature>
<evidence type="ECO:0000313" key="4">
    <source>
        <dbReference type="Proteomes" id="UP000321168"/>
    </source>
</evidence>
<keyword evidence="4" id="KW-1185">Reference proteome</keyword>
<evidence type="ECO:0000256" key="1">
    <source>
        <dbReference type="SAM" id="SignalP"/>
    </source>
</evidence>
<dbReference type="Pfam" id="PF13568">
    <property type="entry name" value="OMP_b-brl_2"/>
    <property type="match status" value="1"/>
</dbReference>
<feature type="domain" description="Outer membrane protein beta-barrel" evidence="2">
    <location>
        <begin position="34"/>
        <end position="195"/>
    </location>
</feature>
<evidence type="ECO:0000313" key="3">
    <source>
        <dbReference type="EMBL" id="TXC81759.1"/>
    </source>
</evidence>
<dbReference type="RefSeq" id="WP_147013779.1">
    <property type="nucleotide sequence ID" value="NZ_VORB01000003.1"/>
</dbReference>
<name>A0A5C6V9B0_9FLAO</name>
<reference evidence="3 4" key="1">
    <citation type="submission" date="2019-08" db="EMBL/GenBank/DDBJ databases">
        <title>Genome of Luteibaculum oceani JCM 18817.</title>
        <authorList>
            <person name="Bowman J.P."/>
        </authorList>
    </citation>
    <scope>NUCLEOTIDE SEQUENCE [LARGE SCALE GENOMIC DNA]</scope>
    <source>
        <strain evidence="3 4">JCM 18817</strain>
    </source>
</reference>
<evidence type="ECO:0000259" key="2">
    <source>
        <dbReference type="Pfam" id="PF13568"/>
    </source>
</evidence>
<protein>
    <submittedName>
        <fullName evidence="3">PorT family protein</fullName>
    </submittedName>
</protein>
<proteinExistence type="predicted"/>
<accession>A0A5C6V9B0</accession>
<dbReference type="Proteomes" id="UP000321168">
    <property type="component" value="Unassembled WGS sequence"/>
</dbReference>
<organism evidence="3 4">
    <name type="scientific">Luteibaculum oceani</name>
    <dbReference type="NCBI Taxonomy" id="1294296"/>
    <lineage>
        <taxon>Bacteria</taxon>
        <taxon>Pseudomonadati</taxon>
        <taxon>Bacteroidota</taxon>
        <taxon>Flavobacteriia</taxon>
        <taxon>Flavobacteriales</taxon>
        <taxon>Luteibaculaceae</taxon>
        <taxon>Luteibaculum</taxon>
    </lineage>
</organism>
<dbReference type="EMBL" id="VORB01000003">
    <property type="protein sequence ID" value="TXC81759.1"/>
    <property type="molecule type" value="Genomic_DNA"/>
</dbReference>
<dbReference type="AlphaFoldDB" id="A0A5C6V9B0"/>
<dbReference type="InterPro" id="IPR025665">
    <property type="entry name" value="Beta-barrel_OMP_2"/>
</dbReference>
<dbReference type="OrthoDB" id="947434at2"/>
<sequence length="218" mass="23407">MKLIQVLVLSLFSLGLSAQQSGFFSGGRFMMGSSELKEHPFNNGDVNTKLLFGAGFNANYFFTEAVGVGTDVMLNFSGAKVNGQEDGAGGGIFGGSSGEKYTDKYNFIRLELPFLGKLSIPFGDFAFVAFAGPSFDFNLAGNVTREYNDGDSKSTDIDNMETITTSFKAGGGVQIANANGKVFMLDARISQDLSPFYTNDNNKDFKIGYFAFSIGVGF</sequence>